<dbReference type="EMBL" id="VEVO01000002">
    <property type="protein sequence ID" value="KAF0046137.1"/>
    <property type="molecule type" value="Genomic_DNA"/>
</dbReference>
<sequence length="184" mass="20446">MSSCECVNNGICQMNNVSVETQANRYWTRPCLHVFVCVQPPKRNLRGTRLDASDDKSCAAMYCVWALSPLGPSGYFRVPDPPPNRGETPHMRLGAGTESIVEGFMKTRSEGERNPGCSGLEPRLFQQVKSSGAVKENPVSEEVSEPNVSFEWKQMLIRPDLTATQKTRGRRIQTPNSADVCVRV</sequence>
<protein>
    <submittedName>
        <fullName evidence="1">Uncharacterized protein</fullName>
    </submittedName>
</protein>
<evidence type="ECO:0000313" key="1">
    <source>
        <dbReference type="EMBL" id="KAF0046137.1"/>
    </source>
</evidence>
<dbReference type="Proteomes" id="UP000438429">
    <property type="component" value="Unassembled WGS sequence"/>
</dbReference>
<accession>A0A6A4THG7</accession>
<organism evidence="1 2">
    <name type="scientific">Scophthalmus maximus</name>
    <name type="common">Turbot</name>
    <name type="synonym">Psetta maxima</name>
    <dbReference type="NCBI Taxonomy" id="52904"/>
    <lineage>
        <taxon>Eukaryota</taxon>
        <taxon>Metazoa</taxon>
        <taxon>Chordata</taxon>
        <taxon>Craniata</taxon>
        <taxon>Vertebrata</taxon>
        <taxon>Euteleostomi</taxon>
        <taxon>Actinopterygii</taxon>
        <taxon>Neopterygii</taxon>
        <taxon>Teleostei</taxon>
        <taxon>Neoteleostei</taxon>
        <taxon>Acanthomorphata</taxon>
        <taxon>Carangaria</taxon>
        <taxon>Pleuronectiformes</taxon>
        <taxon>Pleuronectoidei</taxon>
        <taxon>Scophthalmidae</taxon>
        <taxon>Scophthalmus</taxon>
    </lineage>
</organism>
<reference evidence="1 2" key="1">
    <citation type="submission" date="2019-06" db="EMBL/GenBank/DDBJ databases">
        <title>Draft genomes of female and male turbot (Scophthalmus maximus).</title>
        <authorList>
            <person name="Xu H."/>
            <person name="Xu X.-W."/>
            <person name="Shao C."/>
            <person name="Chen S."/>
        </authorList>
    </citation>
    <scope>NUCLEOTIDE SEQUENCE [LARGE SCALE GENOMIC DNA]</scope>
    <source>
        <strain evidence="1">Ysfricsl-2016a</strain>
        <tissue evidence="1">Blood</tissue>
    </source>
</reference>
<proteinExistence type="predicted"/>
<dbReference type="AlphaFoldDB" id="A0A6A4THG7"/>
<gene>
    <name evidence="1" type="ORF">F2P81_002666</name>
</gene>
<evidence type="ECO:0000313" key="2">
    <source>
        <dbReference type="Proteomes" id="UP000438429"/>
    </source>
</evidence>
<comment type="caution">
    <text evidence="1">The sequence shown here is derived from an EMBL/GenBank/DDBJ whole genome shotgun (WGS) entry which is preliminary data.</text>
</comment>
<name>A0A6A4THG7_SCOMX</name>